<evidence type="ECO:0000313" key="2">
    <source>
        <dbReference type="Proteomes" id="UP001368654"/>
    </source>
</evidence>
<evidence type="ECO:0000313" key="1">
    <source>
        <dbReference type="EMBL" id="MEJ1154015.1"/>
    </source>
</evidence>
<dbReference type="Pfam" id="PF02635">
    <property type="entry name" value="DsrE"/>
    <property type="match status" value="1"/>
</dbReference>
<dbReference type="InterPro" id="IPR027396">
    <property type="entry name" value="DsrEFH-like"/>
</dbReference>
<sequence length="119" mass="12564">MSEQNKIAVVIYEPASGDISRVYRGLKTAAEFVEAGDDVAIVFDGSGVEALAALTDTSNPLHALLTSLKDDVRGACAYCATGHKVKDQLVAGGWPLLDQAAGEASIRDLVNEGRQVLNY</sequence>
<organism evidence="1 2">
    <name type="scientific">Microbacterium marmarense</name>
    <dbReference type="NCBI Taxonomy" id="3122051"/>
    <lineage>
        <taxon>Bacteria</taxon>
        <taxon>Bacillati</taxon>
        <taxon>Actinomycetota</taxon>
        <taxon>Actinomycetes</taxon>
        <taxon>Micrococcales</taxon>
        <taxon>Microbacteriaceae</taxon>
        <taxon>Microbacterium</taxon>
    </lineage>
</organism>
<dbReference type="InterPro" id="IPR003787">
    <property type="entry name" value="Sulphur_relay_DsrE/F-like"/>
</dbReference>
<dbReference type="Proteomes" id="UP001368654">
    <property type="component" value="Unassembled WGS sequence"/>
</dbReference>
<dbReference type="EMBL" id="JBBDGL010000001">
    <property type="protein sequence ID" value="MEJ1154015.1"/>
    <property type="molecule type" value="Genomic_DNA"/>
</dbReference>
<name>A0ABU8LQU0_9MICO</name>
<dbReference type="SUPFAM" id="SSF75169">
    <property type="entry name" value="DsrEFH-like"/>
    <property type="match status" value="1"/>
</dbReference>
<reference evidence="1 2" key="1">
    <citation type="submission" date="2024-02" db="EMBL/GenBank/DDBJ databases">
        <authorList>
            <person name="Saticioglu I.B."/>
        </authorList>
    </citation>
    <scope>NUCLEOTIDE SEQUENCE [LARGE SCALE GENOMIC DNA]</scope>
    <source>
        <strain evidence="1 2">Mu-86</strain>
    </source>
</reference>
<accession>A0ABU8LQU0</accession>
<protein>
    <submittedName>
        <fullName evidence="1">DsrE family protein</fullName>
    </submittedName>
</protein>
<dbReference type="RefSeq" id="WP_337336466.1">
    <property type="nucleotide sequence ID" value="NZ_JBBDGL010000001.1"/>
</dbReference>
<proteinExistence type="predicted"/>
<keyword evidence="2" id="KW-1185">Reference proteome</keyword>
<gene>
    <name evidence="1" type="ORF">WDU96_00190</name>
</gene>
<comment type="caution">
    <text evidence="1">The sequence shown here is derived from an EMBL/GenBank/DDBJ whole genome shotgun (WGS) entry which is preliminary data.</text>
</comment>